<evidence type="ECO:0000256" key="5">
    <source>
        <dbReference type="ARBA" id="ARBA00022801"/>
    </source>
</evidence>
<dbReference type="PROSITE" id="PS51677">
    <property type="entry name" value="NODB"/>
    <property type="match status" value="1"/>
</dbReference>
<proteinExistence type="inferred from homology"/>
<dbReference type="KEGG" id="fil:BN1229_v1_0486"/>
<dbReference type="Pfam" id="PF01522">
    <property type="entry name" value="Polysacc_deac_1"/>
    <property type="match status" value="1"/>
</dbReference>
<evidence type="ECO:0000256" key="7">
    <source>
        <dbReference type="SAM" id="MobiDB-lite"/>
    </source>
</evidence>
<evidence type="ECO:0000256" key="3">
    <source>
        <dbReference type="ARBA" id="ARBA00020071"/>
    </source>
</evidence>
<organism evidence="10 11">
    <name type="scientific">Candidatus Filomicrobium marinum</name>
    <dbReference type="NCBI Taxonomy" id="1608628"/>
    <lineage>
        <taxon>Bacteria</taxon>
        <taxon>Pseudomonadati</taxon>
        <taxon>Pseudomonadota</taxon>
        <taxon>Alphaproteobacteria</taxon>
        <taxon>Hyphomicrobiales</taxon>
        <taxon>Hyphomicrobiaceae</taxon>
        <taxon>Filomicrobium</taxon>
    </lineage>
</organism>
<dbReference type="GO" id="GO:0046872">
    <property type="term" value="F:metal ion binding"/>
    <property type="evidence" value="ECO:0007669"/>
    <property type="project" value="UniProtKB-KW"/>
</dbReference>
<evidence type="ECO:0000313" key="11">
    <source>
        <dbReference type="Proteomes" id="UP000033187"/>
    </source>
</evidence>
<dbReference type="AlphaFoldDB" id="A0A0D6JAZ1"/>
<keyword evidence="11" id="KW-1185">Reference proteome</keyword>
<evidence type="ECO:0000313" key="10">
    <source>
        <dbReference type="EMBL" id="CPR15754.1"/>
    </source>
</evidence>
<evidence type="ECO:0000256" key="1">
    <source>
        <dbReference type="ARBA" id="ARBA00003236"/>
    </source>
</evidence>
<comment type="similarity">
    <text evidence="2">Belongs to the polysaccharide deacetylase family.</text>
</comment>
<evidence type="ECO:0000259" key="9">
    <source>
        <dbReference type="PROSITE" id="PS51677"/>
    </source>
</evidence>
<accession>A0A0D6JAZ1</accession>
<feature type="chain" id="PRO_5002306089" description="Chitooligosaccharide deacetylase" evidence="8">
    <location>
        <begin position="24"/>
        <end position="374"/>
    </location>
</feature>
<evidence type="ECO:0000256" key="4">
    <source>
        <dbReference type="ARBA" id="ARBA00022723"/>
    </source>
</evidence>
<dbReference type="EMBL" id="LN829119">
    <property type="protein sequence ID" value="CPR15754.1"/>
    <property type="molecule type" value="Genomic_DNA"/>
</dbReference>
<sequence>MRSIMIATLCLFAAAVSAPSAIAELSKAERAPACADRPHALGVSRIVEIDTSTAGRFGNMQYKDIDFLKPGEVVLTFDDGPLRRYTLKVLNALEAHCTKATFFMVGRMAVHDPAMVKEIDRRGHTVGTHTWSHRNLGALSLSSGEKEVELGVSAVSAALGKPVAPFFRFPYLSDPRRMIDHLQSRHQGIFSIDVDSHDYRTRSGQTVVSRIMAGLEKQGKGILLFHDIQRSTGGGISDLLDQLKERGYKVVHIVPKAPIETLPKYDELAAKELGKYAKSAASRPLSQRSVVWPISTGDDMPAVEPLVITPRHPLNAPLPEQRGDVPPGFKIKDEPEATQTIYEEPSSQTNERKTSRNIDSSTPEPSWQDRVFAQ</sequence>
<feature type="signal peptide" evidence="8">
    <location>
        <begin position="1"/>
        <end position="23"/>
    </location>
</feature>
<dbReference type="GO" id="GO:0005975">
    <property type="term" value="P:carbohydrate metabolic process"/>
    <property type="evidence" value="ECO:0007669"/>
    <property type="project" value="InterPro"/>
</dbReference>
<dbReference type="InterPro" id="IPR011330">
    <property type="entry name" value="Glyco_hydro/deAcase_b/a-brl"/>
</dbReference>
<feature type="compositionally biased region" description="Polar residues" evidence="7">
    <location>
        <begin position="337"/>
        <end position="349"/>
    </location>
</feature>
<evidence type="ECO:0000256" key="8">
    <source>
        <dbReference type="SAM" id="SignalP"/>
    </source>
</evidence>
<reference evidence="11" key="1">
    <citation type="submission" date="2015-02" db="EMBL/GenBank/DDBJ databases">
        <authorList>
            <person name="Chooi Y.-H."/>
        </authorList>
    </citation>
    <scope>NUCLEOTIDE SEQUENCE [LARGE SCALE GENOMIC DNA]</scope>
    <source>
        <strain evidence="11">strain Y</strain>
    </source>
</reference>
<dbReference type="CDD" id="cd10917">
    <property type="entry name" value="CE4_NodB_like_6s_7s"/>
    <property type="match status" value="1"/>
</dbReference>
<dbReference type="Gene3D" id="3.20.20.370">
    <property type="entry name" value="Glycoside hydrolase/deacetylase"/>
    <property type="match status" value="1"/>
</dbReference>
<keyword evidence="4" id="KW-0479">Metal-binding</keyword>
<protein>
    <recommendedName>
        <fullName evidence="3">Chitooligosaccharide deacetylase</fullName>
    </recommendedName>
    <alternativeName>
        <fullName evidence="6">Nodulation protein B</fullName>
    </alternativeName>
</protein>
<dbReference type="PANTHER" id="PTHR10587:SF133">
    <property type="entry name" value="CHITIN DEACETYLASE 1-RELATED"/>
    <property type="match status" value="1"/>
</dbReference>
<gene>
    <name evidence="10" type="ORF">YBN1229_v1_0490</name>
</gene>
<feature type="region of interest" description="Disordered" evidence="7">
    <location>
        <begin position="311"/>
        <end position="374"/>
    </location>
</feature>
<keyword evidence="5" id="KW-0378">Hydrolase</keyword>
<dbReference type="RefSeq" id="WP_052743623.1">
    <property type="nucleotide sequence ID" value="NZ_LN829118.1"/>
</dbReference>
<dbReference type="KEGG" id="fiy:BN1229_v1_0490"/>
<dbReference type="PANTHER" id="PTHR10587">
    <property type="entry name" value="GLYCOSYL TRANSFERASE-RELATED"/>
    <property type="match status" value="1"/>
</dbReference>
<dbReference type="InterPro" id="IPR002509">
    <property type="entry name" value="NODB_dom"/>
</dbReference>
<dbReference type="Proteomes" id="UP000033187">
    <property type="component" value="Chromosome 1"/>
</dbReference>
<comment type="function">
    <text evidence="1">Is involved in generating a small heat-stable compound (Nod), an acylated oligomer of N-acetylglucosamine, that stimulates mitosis in various plant protoplasts.</text>
</comment>
<dbReference type="InterPro" id="IPR050248">
    <property type="entry name" value="Polysacc_deacetylase_ArnD"/>
</dbReference>
<name>A0A0D6JAZ1_9HYPH</name>
<dbReference type="GO" id="GO:0016020">
    <property type="term" value="C:membrane"/>
    <property type="evidence" value="ECO:0007669"/>
    <property type="project" value="TreeGrafter"/>
</dbReference>
<evidence type="ECO:0000256" key="6">
    <source>
        <dbReference type="ARBA" id="ARBA00032976"/>
    </source>
</evidence>
<feature type="domain" description="NodB homology" evidence="9">
    <location>
        <begin position="71"/>
        <end position="251"/>
    </location>
</feature>
<evidence type="ECO:0000256" key="2">
    <source>
        <dbReference type="ARBA" id="ARBA00010973"/>
    </source>
</evidence>
<dbReference type="SUPFAM" id="SSF88713">
    <property type="entry name" value="Glycoside hydrolase/deacetylase"/>
    <property type="match status" value="1"/>
</dbReference>
<keyword evidence="8" id="KW-0732">Signal</keyword>
<dbReference type="GO" id="GO:0016810">
    <property type="term" value="F:hydrolase activity, acting on carbon-nitrogen (but not peptide) bonds"/>
    <property type="evidence" value="ECO:0007669"/>
    <property type="project" value="InterPro"/>
</dbReference>